<dbReference type="EMBL" id="WXZT01000012">
    <property type="protein sequence ID" value="MZZ14104.1"/>
    <property type="molecule type" value="Genomic_DNA"/>
</dbReference>
<feature type="region of interest" description="Disordered" evidence="1">
    <location>
        <begin position="32"/>
        <end position="66"/>
    </location>
</feature>
<evidence type="ECO:0000313" key="12">
    <source>
        <dbReference type="Proteomes" id="UP000253594"/>
    </source>
</evidence>
<protein>
    <submittedName>
        <fullName evidence="6">Uncharacterized protein</fullName>
    </submittedName>
</protein>
<reference evidence="8 14" key="4">
    <citation type="submission" date="2017-08" db="EMBL/GenBank/DDBJ databases">
        <authorList>
            <person name="Feschi L."/>
            <person name="Jeukens J."/>
            <person name="Emond-Rheault J.-G."/>
            <person name="Kukavica-Ibrulj I."/>
            <person name="Boyle B."/>
            <person name="Levesque R.C."/>
        </authorList>
    </citation>
    <scope>NUCLEOTIDE SEQUENCE [LARGE SCALE GENOMIC DNA]</scope>
    <source>
        <strain evidence="8 14">PA-W36</strain>
    </source>
</reference>
<reference evidence="10" key="2">
    <citation type="submission" date="2015-06" db="EMBL/GenBank/DDBJ databases">
        <authorList>
            <person name="Radhakrishnan Rajesh"/>
            <person name="Underwood Anthony"/>
            <person name="Al-Shahib Ali"/>
        </authorList>
    </citation>
    <scope>NUCLEOTIDE SEQUENCE [LARGE SCALE GENOMIC DNA]</scope>
    <source>
        <strain evidence="10">P19_London_7_VIM_2_05_10</strain>
    </source>
</reference>
<dbReference type="EMBL" id="WOAD01000004">
    <property type="protein sequence ID" value="MUI34778.1"/>
    <property type="molecule type" value="Genomic_DNA"/>
</dbReference>
<evidence type="ECO:0000313" key="8">
    <source>
        <dbReference type="EMBL" id="RPM19277.1"/>
    </source>
</evidence>
<evidence type="ECO:0000313" key="6">
    <source>
        <dbReference type="EMBL" id="RCI75819.1"/>
    </source>
</evidence>
<evidence type="ECO:0000313" key="9">
    <source>
        <dbReference type="EMBL" id="WOS78772.1"/>
    </source>
</evidence>
<proteinExistence type="predicted"/>
<evidence type="ECO:0000313" key="3">
    <source>
        <dbReference type="EMBL" id="MUI34778.1"/>
    </source>
</evidence>
<dbReference type="Proteomes" id="UP000270834">
    <property type="component" value="Unassembled WGS sequence"/>
</dbReference>
<evidence type="ECO:0000313" key="13">
    <source>
        <dbReference type="Proteomes" id="UP000270834"/>
    </source>
</evidence>
<gene>
    <name evidence="7" type="ORF">ALP65_01772</name>
    <name evidence="5" type="ORF">CAZ10_18745</name>
    <name evidence="6" type="ORF">DT376_05650</name>
    <name evidence="3" type="ORF">GNQ48_07155</name>
    <name evidence="4" type="ORF">GUL26_17795</name>
    <name evidence="8" type="ORF">IPC1295_08955</name>
    <name evidence="9" type="ORF">L4V69_06395</name>
    <name evidence="2" type="ORF">PAERUG_P19_London_7_VIM_2_05_10_01958</name>
</gene>
<reference evidence="9" key="10">
    <citation type="submission" date="2023-06" db="EMBL/GenBank/DDBJ databases">
        <authorList>
            <consortium name="Clinical and Environmental Microbiology Branch: Whole genome sequencing antimicrobial resistance pathogens in the healthcare setting"/>
        </authorList>
    </citation>
    <scope>NUCLEOTIDE SEQUENCE</scope>
    <source>
        <strain evidence="9">2021CK-01020</strain>
    </source>
</reference>
<dbReference type="EMBL" id="CP136986">
    <property type="protein sequence ID" value="WOS78772.1"/>
    <property type="molecule type" value="Genomic_DNA"/>
</dbReference>
<dbReference type="Proteomes" id="UP000194857">
    <property type="component" value="Unassembled WGS sequence"/>
</dbReference>
<dbReference type="EMBL" id="NSNE01000004">
    <property type="protein sequence ID" value="RPM19277.1"/>
    <property type="molecule type" value="Genomic_DNA"/>
</dbReference>
<evidence type="ECO:0000313" key="5">
    <source>
        <dbReference type="EMBL" id="OTI60322.1"/>
    </source>
</evidence>
<reference evidence="2" key="1">
    <citation type="submission" date="2015-06" db="EMBL/GenBank/DDBJ databases">
        <authorList>
            <person name="Radhakrishnan R."/>
            <person name="Underwood A."/>
            <person name="Al-Shahib A."/>
        </authorList>
    </citation>
    <scope>NUCLEOTIDE SEQUENCE</scope>
    <source>
        <strain evidence="2">P19_London_7_VIM_2_05_10</strain>
    </source>
</reference>
<organism evidence="6 12">
    <name type="scientific">Pseudomonas aeruginosa</name>
    <dbReference type="NCBI Taxonomy" id="287"/>
    <lineage>
        <taxon>Bacteria</taxon>
        <taxon>Pseudomonadati</taxon>
        <taxon>Pseudomonadota</taxon>
        <taxon>Gammaproteobacteria</taxon>
        <taxon>Pseudomonadales</taxon>
        <taxon>Pseudomonadaceae</taxon>
        <taxon>Pseudomonas</taxon>
    </lineage>
</organism>
<dbReference type="Proteomes" id="UP000433532">
    <property type="component" value="Unassembled WGS sequence"/>
</dbReference>
<reference evidence="3 15" key="8">
    <citation type="submission" date="2019-11" db="EMBL/GenBank/DDBJ databases">
        <title>Genomes of ocular Pseudomonas aeruginosa isolates.</title>
        <authorList>
            <person name="Khan M."/>
            <person name="Rice S.A."/>
            <person name="Willcox M.D.P."/>
            <person name="Stapleton F."/>
        </authorList>
    </citation>
    <scope>NUCLEOTIDE SEQUENCE [LARGE SCALE GENOMIC DNA]</scope>
    <source>
        <strain evidence="3 15">PA221</strain>
    </source>
</reference>
<evidence type="ECO:0000313" key="10">
    <source>
        <dbReference type="Proteomes" id="UP000045039"/>
    </source>
</evidence>
<dbReference type="Proteomes" id="UP001297540">
    <property type="component" value="Chromosome"/>
</dbReference>
<reference evidence="4" key="9">
    <citation type="submission" date="2020-01" db="EMBL/GenBank/DDBJ databases">
        <title>Bacteria Cultured from War Wounds Associated with the Conflict in Eastern Ukraine.</title>
        <authorList>
            <person name="Snesrud E."/>
            <person name="Galac M.R."/>
            <person name="Mc Gann P."/>
            <person name="Valentine K."/>
            <person name="Viacheslav K."/>
        </authorList>
    </citation>
    <scope>NUCLEOTIDE SEQUENCE</scope>
    <source>
        <strain evidence="4">VNMU148</strain>
    </source>
</reference>
<dbReference type="EMBL" id="RBSQ01000262">
    <property type="protein sequence ID" value="RMS61740.1"/>
    <property type="molecule type" value="Genomic_DNA"/>
</dbReference>
<dbReference type="AlphaFoldDB" id="A0A072ZEP5"/>
<evidence type="ECO:0000256" key="1">
    <source>
        <dbReference type="SAM" id="MobiDB-lite"/>
    </source>
</evidence>
<dbReference type="EMBL" id="CVVU01000111">
    <property type="protein sequence ID" value="CRO56152.1"/>
    <property type="molecule type" value="Genomic_DNA"/>
</dbReference>
<evidence type="ECO:0000313" key="4">
    <source>
        <dbReference type="EMBL" id="MZZ14104.1"/>
    </source>
</evidence>
<sequence>MRSVTLPLLMFCLGLAACSGDGGRRPSTCEVISPPDVMVPTEQNRQRVEQQSSGDPTAGQKPVECP</sequence>
<accession>A0A072ZEP5</accession>
<reference evidence="5 11" key="3">
    <citation type="submission" date="2017-05" db="EMBL/GenBank/DDBJ databases">
        <authorList>
            <person name="Song R."/>
            <person name="Chenine A.L."/>
            <person name="Ruprecht R.M."/>
        </authorList>
    </citation>
    <scope>NUCLEOTIDE SEQUENCE [LARGE SCALE GENOMIC DNA]</scope>
    <source>
        <strain evidence="5 11">S567_C10_BS</strain>
    </source>
</reference>
<dbReference type="Proteomes" id="UP000644192">
    <property type="component" value="Unassembled WGS sequence"/>
</dbReference>
<reference evidence="6 12" key="5">
    <citation type="submission" date="2018-07" db="EMBL/GenBank/DDBJ databases">
        <title>Mechanisms of high-level aminoglycoside resistance among Gram-negative pathogens in Brazil.</title>
        <authorList>
            <person name="Ballaben A.S."/>
            <person name="Darini A.L.C."/>
            <person name="Doi Y."/>
        </authorList>
    </citation>
    <scope>NUCLEOTIDE SEQUENCE [LARGE SCALE GENOMIC DNA]</scope>
    <source>
        <strain evidence="6 12">B2-305</strain>
    </source>
</reference>
<dbReference type="EMBL" id="QORE01000116">
    <property type="protein sequence ID" value="RCI75819.1"/>
    <property type="molecule type" value="Genomic_DNA"/>
</dbReference>
<evidence type="ECO:0000313" key="7">
    <source>
        <dbReference type="EMBL" id="RMS61740.1"/>
    </source>
</evidence>
<evidence type="ECO:0000313" key="14">
    <source>
        <dbReference type="Proteomes" id="UP000284767"/>
    </source>
</evidence>
<dbReference type="OMA" id="RMQMQAT"/>
<dbReference type="Proteomes" id="UP000284767">
    <property type="component" value="Unassembled WGS sequence"/>
</dbReference>
<accession>A0A1S1CA20</accession>
<reference evidence="8 14" key="7">
    <citation type="submission" date="2019-01" db="EMBL/GenBank/DDBJ databases">
        <title>The Pseudomonas aeruginosa pan-genome provides new insights on its population structure, horizontal gene transfer and pathogenicity.</title>
        <authorList>
            <person name="Freschi L."/>
            <person name="Vincent A.T."/>
            <person name="Jeukens J."/>
            <person name="Emond-Rheault J.-G."/>
            <person name="Kukavica-Ibrulj I."/>
            <person name="Dupont M.-J."/>
            <person name="Charette S.J."/>
            <person name="Boyle B."/>
            <person name="Levesque R.C."/>
        </authorList>
    </citation>
    <scope>NUCLEOTIDE SEQUENCE [LARGE SCALE GENOMIC DNA]</scope>
    <source>
        <strain evidence="8 14">PA-W36</strain>
    </source>
</reference>
<reference evidence="9" key="11">
    <citation type="submission" date="2023-10" db="EMBL/GenBank/DDBJ databases">
        <title>Pathogen: clinical or host-associated sample.</title>
        <authorList>
            <person name="Hergert J."/>
            <person name="Casey R."/>
            <person name="Wagner J."/>
            <person name="Young E.L."/>
            <person name="Oakeson K.F."/>
        </authorList>
    </citation>
    <scope>NUCLEOTIDE SEQUENCE</scope>
    <source>
        <strain evidence="9">2021CK-01020</strain>
    </source>
</reference>
<dbReference type="KEGG" id="paeb:NCGM1900_0566"/>
<evidence type="ECO:0000313" key="15">
    <source>
        <dbReference type="Proteomes" id="UP000433532"/>
    </source>
</evidence>
<dbReference type="Proteomes" id="UP000253594">
    <property type="component" value="Unassembled WGS sequence"/>
</dbReference>
<name>A0A072ZEP5_PSEAI</name>
<dbReference type="Proteomes" id="UP000045039">
    <property type="component" value="Unassembled WGS sequence"/>
</dbReference>
<reference evidence="7 13" key="6">
    <citation type="submission" date="2018-08" db="EMBL/GenBank/DDBJ databases">
        <title>Recombination of ecologically and evolutionarily significant loci maintains genetic cohesion in the Pseudomonas syringae species complex.</title>
        <authorList>
            <person name="Dillon M."/>
            <person name="Thakur S."/>
            <person name="Almeida R.N.D."/>
            <person name="Weir B.S."/>
            <person name="Guttman D.S."/>
        </authorList>
    </citation>
    <scope>NUCLEOTIDE SEQUENCE [LARGE SCALE GENOMIC DNA]</scope>
    <source>
        <strain evidence="7 13">ICMP 7846</strain>
    </source>
</reference>
<dbReference type="PROSITE" id="PS51257">
    <property type="entry name" value="PROKAR_LIPOPROTEIN"/>
    <property type="match status" value="1"/>
</dbReference>
<dbReference type="EMBL" id="NFFZ01000009">
    <property type="protein sequence ID" value="OTI60322.1"/>
    <property type="molecule type" value="Genomic_DNA"/>
</dbReference>
<evidence type="ECO:0000313" key="2">
    <source>
        <dbReference type="EMBL" id="CRO56152.1"/>
    </source>
</evidence>
<evidence type="ECO:0000313" key="11">
    <source>
        <dbReference type="Proteomes" id="UP000194857"/>
    </source>
</evidence>
<dbReference type="RefSeq" id="WP_003084961.1">
    <property type="nucleotide sequence ID" value="NZ_AP014622.1"/>
</dbReference>